<dbReference type="RefSeq" id="WP_344039562.1">
    <property type="nucleotide sequence ID" value="NZ_BAAAKE010000017.1"/>
</dbReference>
<keyword evidence="4" id="KW-1185">Reference proteome</keyword>
<evidence type="ECO:0000313" key="4">
    <source>
        <dbReference type="Proteomes" id="UP001595833"/>
    </source>
</evidence>
<proteinExistence type="predicted"/>
<dbReference type="GO" id="GO:0008168">
    <property type="term" value="F:methyltransferase activity"/>
    <property type="evidence" value="ECO:0007669"/>
    <property type="project" value="UniProtKB-KW"/>
</dbReference>
<comment type="caution">
    <text evidence="3">The sequence shown here is derived from an EMBL/GenBank/DDBJ whole genome shotgun (WGS) entry which is preliminary data.</text>
</comment>
<dbReference type="InterPro" id="IPR029063">
    <property type="entry name" value="SAM-dependent_MTases_sf"/>
</dbReference>
<dbReference type="InterPro" id="IPR050447">
    <property type="entry name" value="Erg6_SMT_methyltransf"/>
</dbReference>
<evidence type="ECO:0000313" key="3">
    <source>
        <dbReference type="EMBL" id="MFC5056140.1"/>
    </source>
</evidence>
<sequence>MSERTAPVVDPSNAEQLRAWDGDQGAYWATRAERFDEGVARYQDRFLAAAAIEPGSAVLDIGCGAGRTTRDAARLAGPGTALGVDLSSRMVDLARELAAREGLGNARFLQADAQVHPFPDGAFDVAVSRHGAMFFGDPPAAFANVARAVRAGGRLALLSWQPWQRNEWVSTFRAILSAGRELPAPPPSPGSLRDPDQVRELLTAAGFADVRLHGLTEPMCFGRDVDDAFRFVVGQFGWLMDGLDDDGRARAADDLRASMAEHLTDGGVRYGSAAWLIEARRR</sequence>
<dbReference type="SUPFAM" id="SSF53335">
    <property type="entry name" value="S-adenosyl-L-methionine-dependent methyltransferases"/>
    <property type="match status" value="1"/>
</dbReference>
<dbReference type="EC" id="2.1.1.-" evidence="3"/>
<gene>
    <name evidence="3" type="ORF">ACFPFM_20580</name>
</gene>
<reference evidence="4" key="1">
    <citation type="journal article" date="2019" name="Int. J. Syst. Evol. Microbiol.">
        <title>The Global Catalogue of Microorganisms (GCM) 10K type strain sequencing project: providing services to taxonomists for standard genome sequencing and annotation.</title>
        <authorList>
            <consortium name="The Broad Institute Genomics Platform"/>
            <consortium name="The Broad Institute Genome Sequencing Center for Infectious Disease"/>
            <person name="Wu L."/>
            <person name="Ma J."/>
        </authorList>
    </citation>
    <scope>NUCLEOTIDE SEQUENCE [LARGE SCALE GENOMIC DNA]</scope>
    <source>
        <strain evidence="4">KCTC 12848</strain>
    </source>
</reference>
<dbReference type="PANTHER" id="PTHR44068:SF11">
    <property type="entry name" value="GERANYL DIPHOSPHATE 2-C-METHYLTRANSFERASE"/>
    <property type="match status" value="1"/>
</dbReference>
<dbReference type="PANTHER" id="PTHR44068">
    <property type="entry name" value="ZGC:194242"/>
    <property type="match status" value="1"/>
</dbReference>
<evidence type="ECO:0000256" key="1">
    <source>
        <dbReference type="ARBA" id="ARBA00022679"/>
    </source>
</evidence>
<organism evidence="3 4">
    <name type="scientific">Saccharothrix xinjiangensis</name>
    <dbReference type="NCBI Taxonomy" id="204798"/>
    <lineage>
        <taxon>Bacteria</taxon>
        <taxon>Bacillati</taxon>
        <taxon>Actinomycetota</taxon>
        <taxon>Actinomycetes</taxon>
        <taxon>Pseudonocardiales</taxon>
        <taxon>Pseudonocardiaceae</taxon>
        <taxon>Saccharothrix</taxon>
    </lineage>
</organism>
<evidence type="ECO:0000259" key="2">
    <source>
        <dbReference type="Pfam" id="PF08241"/>
    </source>
</evidence>
<dbReference type="CDD" id="cd02440">
    <property type="entry name" value="AdoMet_MTases"/>
    <property type="match status" value="1"/>
</dbReference>
<dbReference type="Gene3D" id="3.40.50.150">
    <property type="entry name" value="Vaccinia Virus protein VP39"/>
    <property type="match status" value="1"/>
</dbReference>
<feature type="domain" description="Methyltransferase type 11" evidence="2">
    <location>
        <begin position="59"/>
        <end position="156"/>
    </location>
</feature>
<name>A0ABV9Y3J6_9PSEU</name>
<dbReference type="Pfam" id="PF08241">
    <property type="entry name" value="Methyltransf_11"/>
    <property type="match status" value="1"/>
</dbReference>
<keyword evidence="1 3" id="KW-0808">Transferase</keyword>
<protein>
    <submittedName>
        <fullName evidence="3">Class I SAM-dependent methyltransferase</fullName>
        <ecNumber evidence="3">2.1.1.-</ecNumber>
    </submittedName>
</protein>
<dbReference type="GO" id="GO:0032259">
    <property type="term" value="P:methylation"/>
    <property type="evidence" value="ECO:0007669"/>
    <property type="project" value="UniProtKB-KW"/>
</dbReference>
<keyword evidence="3" id="KW-0489">Methyltransferase</keyword>
<dbReference type="InterPro" id="IPR013216">
    <property type="entry name" value="Methyltransf_11"/>
</dbReference>
<dbReference type="EMBL" id="JBHSJB010000018">
    <property type="protein sequence ID" value="MFC5056140.1"/>
    <property type="molecule type" value="Genomic_DNA"/>
</dbReference>
<dbReference type="Proteomes" id="UP001595833">
    <property type="component" value="Unassembled WGS sequence"/>
</dbReference>
<accession>A0ABV9Y3J6</accession>